<proteinExistence type="predicted"/>
<dbReference type="AlphaFoldDB" id="A0AAV5W359"/>
<dbReference type="EMBL" id="BTSY01000004">
    <property type="protein sequence ID" value="GMT26240.1"/>
    <property type="molecule type" value="Genomic_DNA"/>
</dbReference>
<name>A0AAV5W359_9BILA</name>
<feature type="non-terminal residue" evidence="2">
    <location>
        <position position="1"/>
    </location>
</feature>
<dbReference type="Proteomes" id="UP001432322">
    <property type="component" value="Unassembled WGS sequence"/>
</dbReference>
<accession>A0AAV5W359</accession>
<organism evidence="2 3">
    <name type="scientific">Pristionchus fissidentatus</name>
    <dbReference type="NCBI Taxonomy" id="1538716"/>
    <lineage>
        <taxon>Eukaryota</taxon>
        <taxon>Metazoa</taxon>
        <taxon>Ecdysozoa</taxon>
        <taxon>Nematoda</taxon>
        <taxon>Chromadorea</taxon>
        <taxon>Rhabditida</taxon>
        <taxon>Rhabditina</taxon>
        <taxon>Diplogasteromorpha</taxon>
        <taxon>Diplogasteroidea</taxon>
        <taxon>Neodiplogasteridae</taxon>
        <taxon>Pristionchus</taxon>
    </lineage>
</organism>
<keyword evidence="3" id="KW-1185">Reference proteome</keyword>
<protein>
    <submittedName>
        <fullName evidence="2">Uncharacterized protein</fullName>
    </submittedName>
</protein>
<comment type="caution">
    <text evidence="2">The sequence shown here is derived from an EMBL/GenBank/DDBJ whole genome shotgun (WGS) entry which is preliminary data.</text>
</comment>
<gene>
    <name evidence="2" type="ORF">PFISCL1PPCAC_17537</name>
</gene>
<evidence type="ECO:0000313" key="2">
    <source>
        <dbReference type="EMBL" id="GMT26240.1"/>
    </source>
</evidence>
<evidence type="ECO:0000313" key="3">
    <source>
        <dbReference type="Proteomes" id="UP001432322"/>
    </source>
</evidence>
<feature type="region of interest" description="Disordered" evidence="1">
    <location>
        <begin position="1"/>
        <end position="28"/>
    </location>
</feature>
<evidence type="ECO:0000256" key="1">
    <source>
        <dbReference type="SAM" id="MobiDB-lite"/>
    </source>
</evidence>
<sequence>LNSALDGCSRATMAGPSKKRKSNERRSNSSDLAASVACIVVPPAFRDVYVHFSSSLGAPVVSVKEESDGGIYRISRSSLDRGAPTRLHFQGCMADMKFPAAFQTTIRQAHINLYLSESQWRLMTHQLKILWNLLASFPTCIEKVVIRLADADDCPGQEGFKINEAFLLDESSFFDVDRICRLCTVFPVLEMHVKCNAIQAEHVGQLVEFLNAFKHPRRLLVYISEFKLFLASICVSETDGRFKSLNAAVKVTQVGELVTLTIGMVRIRFEDEFRGLEFCNFE</sequence>
<reference evidence="2" key="1">
    <citation type="submission" date="2023-10" db="EMBL/GenBank/DDBJ databases">
        <title>Genome assembly of Pristionchus species.</title>
        <authorList>
            <person name="Yoshida K."/>
            <person name="Sommer R.J."/>
        </authorList>
    </citation>
    <scope>NUCLEOTIDE SEQUENCE</scope>
    <source>
        <strain evidence="2">RS5133</strain>
    </source>
</reference>